<name>A0AAV3S0R9_LITER</name>
<evidence type="ECO:0000313" key="3">
    <source>
        <dbReference type="Proteomes" id="UP001454036"/>
    </source>
</evidence>
<feature type="region of interest" description="Disordered" evidence="1">
    <location>
        <begin position="1"/>
        <end position="20"/>
    </location>
</feature>
<dbReference type="Proteomes" id="UP001454036">
    <property type="component" value="Unassembled WGS sequence"/>
</dbReference>
<evidence type="ECO:0000313" key="2">
    <source>
        <dbReference type="EMBL" id="GAA0187314.1"/>
    </source>
</evidence>
<feature type="compositionally biased region" description="Low complexity" evidence="1">
    <location>
        <begin position="66"/>
        <end position="76"/>
    </location>
</feature>
<reference evidence="2 3" key="1">
    <citation type="submission" date="2024-01" db="EMBL/GenBank/DDBJ databases">
        <title>The complete chloroplast genome sequence of Lithospermum erythrorhizon: insights into the phylogenetic relationship among Boraginaceae species and the maternal lineages of purple gromwells.</title>
        <authorList>
            <person name="Okada T."/>
            <person name="Watanabe K."/>
        </authorList>
    </citation>
    <scope>NUCLEOTIDE SEQUENCE [LARGE SCALE GENOMIC DNA]</scope>
</reference>
<comment type="caution">
    <text evidence="2">The sequence shown here is derived from an EMBL/GenBank/DDBJ whole genome shotgun (WGS) entry which is preliminary data.</text>
</comment>
<keyword evidence="3" id="KW-1185">Reference proteome</keyword>
<proteinExistence type="predicted"/>
<feature type="region of interest" description="Disordered" evidence="1">
    <location>
        <begin position="64"/>
        <end position="92"/>
    </location>
</feature>
<organism evidence="2 3">
    <name type="scientific">Lithospermum erythrorhizon</name>
    <name type="common">Purple gromwell</name>
    <name type="synonym">Lithospermum officinale var. erythrorhizon</name>
    <dbReference type="NCBI Taxonomy" id="34254"/>
    <lineage>
        <taxon>Eukaryota</taxon>
        <taxon>Viridiplantae</taxon>
        <taxon>Streptophyta</taxon>
        <taxon>Embryophyta</taxon>
        <taxon>Tracheophyta</taxon>
        <taxon>Spermatophyta</taxon>
        <taxon>Magnoliopsida</taxon>
        <taxon>eudicotyledons</taxon>
        <taxon>Gunneridae</taxon>
        <taxon>Pentapetalae</taxon>
        <taxon>asterids</taxon>
        <taxon>lamiids</taxon>
        <taxon>Boraginales</taxon>
        <taxon>Boraginaceae</taxon>
        <taxon>Boraginoideae</taxon>
        <taxon>Lithospermeae</taxon>
        <taxon>Lithospermum</taxon>
    </lineage>
</organism>
<feature type="compositionally biased region" description="Polar residues" evidence="1">
    <location>
        <begin position="77"/>
        <end position="86"/>
    </location>
</feature>
<evidence type="ECO:0000256" key="1">
    <source>
        <dbReference type="SAM" id="MobiDB-lite"/>
    </source>
</evidence>
<accession>A0AAV3S0R9</accession>
<dbReference type="EMBL" id="BAABME010014591">
    <property type="protein sequence ID" value="GAA0187314.1"/>
    <property type="molecule type" value="Genomic_DNA"/>
</dbReference>
<dbReference type="AlphaFoldDB" id="A0AAV3S0R9"/>
<gene>
    <name evidence="2" type="ORF">LIER_34602</name>
</gene>
<sequence>MVGGRILRDTSFPSPSPEASPVRVINAATLNQEAGNDYFYREIDEYLPNPIAHMSTDADQVLHAGSSTPTVVPSSTEGNASQSVNEQGEDSGALPTFIENSLLVSFTDTQLWDFKEYFSIPNDVGIRVPIEG</sequence>
<protein>
    <submittedName>
        <fullName evidence="2">Uncharacterized protein</fullName>
    </submittedName>
</protein>